<dbReference type="CDD" id="cd02440">
    <property type="entry name" value="AdoMet_MTases"/>
    <property type="match status" value="1"/>
</dbReference>
<comment type="caution">
    <text evidence="2">The sequence shown here is derived from an EMBL/GenBank/DDBJ whole genome shotgun (WGS) entry which is preliminary data.</text>
</comment>
<name>A0ABQ8FBA7_9FUNG</name>
<evidence type="ECO:0000313" key="2">
    <source>
        <dbReference type="EMBL" id="KAH6595281.1"/>
    </source>
</evidence>
<evidence type="ECO:0000256" key="1">
    <source>
        <dbReference type="ARBA" id="ARBA00010815"/>
    </source>
</evidence>
<dbReference type="Proteomes" id="UP001648503">
    <property type="component" value="Unassembled WGS sequence"/>
</dbReference>
<dbReference type="SUPFAM" id="SSF53335">
    <property type="entry name" value="S-adenosyl-L-methionine-dependent methyltransferases"/>
    <property type="match status" value="1"/>
</dbReference>
<comment type="similarity">
    <text evidence="1">Belongs to the CFA/CMAS family.</text>
</comment>
<evidence type="ECO:0008006" key="4">
    <source>
        <dbReference type="Google" id="ProtNLM"/>
    </source>
</evidence>
<dbReference type="InterPro" id="IPR029063">
    <property type="entry name" value="SAM-dependent_MTases_sf"/>
</dbReference>
<organism evidence="2 3">
    <name type="scientific">Batrachochytrium salamandrivorans</name>
    <dbReference type="NCBI Taxonomy" id="1357716"/>
    <lineage>
        <taxon>Eukaryota</taxon>
        <taxon>Fungi</taxon>
        <taxon>Fungi incertae sedis</taxon>
        <taxon>Chytridiomycota</taxon>
        <taxon>Chytridiomycota incertae sedis</taxon>
        <taxon>Chytridiomycetes</taxon>
        <taxon>Rhizophydiales</taxon>
        <taxon>Rhizophydiales incertae sedis</taxon>
        <taxon>Batrachochytrium</taxon>
    </lineage>
</organism>
<accession>A0ABQ8FBA7</accession>
<reference evidence="2 3" key="1">
    <citation type="submission" date="2021-02" db="EMBL/GenBank/DDBJ databases">
        <title>Variation within the Batrachochytrium salamandrivorans European outbreak.</title>
        <authorList>
            <person name="Kelly M."/>
            <person name="Pasmans F."/>
            <person name="Shea T.P."/>
            <person name="Munoz J.F."/>
            <person name="Carranza S."/>
            <person name="Cuomo C.A."/>
            <person name="Martel A."/>
        </authorList>
    </citation>
    <scope>NUCLEOTIDE SEQUENCE [LARGE SCALE GENOMIC DNA]</scope>
    <source>
        <strain evidence="2 3">AMFP18/2</strain>
    </source>
</reference>
<dbReference type="PANTHER" id="PTHR43832">
    <property type="match status" value="1"/>
</dbReference>
<protein>
    <recommendedName>
        <fullName evidence="4">Methyltransferase domain-containing protein</fullName>
    </recommendedName>
</protein>
<dbReference type="Gene3D" id="3.40.50.150">
    <property type="entry name" value="Vaccinia Virus protein VP39"/>
    <property type="match status" value="1"/>
</dbReference>
<dbReference type="EMBL" id="JAFCIX010000311">
    <property type="protein sequence ID" value="KAH6595281.1"/>
    <property type="molecule type" value="Genomic_DNA"/>
</dbReference>
<sequence length="367" mass="42665">MTYMDSLPSASSLYEPILDTGYVPDMLLRAGVRSLLARRCATLTHATAAAADETKTAYIKLLKEREAIAINTKEANEQHYELPTEFFQLCLGSRLKYSSCLFDKEDVHTLDEAEVAMLDLYCVRAGVQDGMRILDLGCGWGSLTLYLAKRFPKSEIVGLSNSSSQREYILDQAKTKGLVNVTIHTGDIAVFEMEDQFDRIFSIEMFEHMKNYQTLFAKVSKWLKPTLGRLFVHVFAHKTMPYDFKTDEDNSWMAKFFFTGGTMPSQDLFMWFQRDLEVVDRWTLNGKNYGKTSEEWLKRMDRNKSKIIPIFEKTYGNTEQAYIWFHRWRIFYLSVAETFNYNNGEEWFVVNYLFQRKSPESALELLP</sequence>
<keyword evidence="3" id="KW-1185">Reference proteome</keyword>
<evidence type="ECO:0000313" key="3">
    <source>
        <dbReference type="Proteomes" id="UP001648503"/>
    </source>
</evidence>
<dbReference type="Pfam" id="PF02353">
    <property type="entry name" value="CMAS"/>
    <property type="match status" value="1"/>
</dbReference>
<gene>
    <name evidence="2" type="ORF">BASA50_005924</name>
</gene>
<proteinExistence type="inferred from homology"/>
<dbReference type="PANTHER" id="PTHR43832:SF1">
    <property type="entry name" value="S-ADENOSYL-L-METHIONINE-DEPENDENT METHYLTRANSFERASES SUPERFAMILY PROTEIN"/>
    <property type="match status" value="1"/>
</dbReference>